<feature type="compositionally biased region" description="Basic and acidic residues" evidence="1">
    <location>
        <begin position="91"/>
        <end position="134"/>
    </location>
</feature>
<feature type="region of interest" description="Disordered" evidence="1">
    <location>
        <begin position="24"/>
        <end position="176"/>
    </location>
</feature>
<dbReference type="AlphaFoldDB" id="A0AAX6EBF9"/>
<gene>
    <name evidence="3" type="ORF">M6B38_198655</name>
</gene>
<feature type="compositionally biased region" description="Basic and acidic residues" evidence="1">
    <location>
        <begin position="37"/>
        <end position="51"/>
    </location>
</feature>
<dbReference type="EMBL" id="JANAVB010038039">
    <property type="protein sequence ID" value="KAJ6801335.1"/>
    <property type="molecule type" value="Genomic_DNA"/>
</dbReference>
<feature type="compositionally biased region" description="Basic residues" evidence="1">
    <location>
        <begin position="60"/>
        <end position="86"/>
    </location>
</feature>
<reference evidence="3" key="2">
    <citation type="submission" date="2023-04" db="EMBL/GenBank/DDBJ databases">
        <authorList>
            <person name="Bruccoleri R.E."/>
            <person name="Oakeley E.J."/>
            <person name="Faust A.-M."/>
            <person name="Dessus-Babus S."/>
            <person name="Altorfer M."/>
            <person name="Burckhardt D."/>
            <person name="Oertli M."/>
            <person name="Naumann U."/>
            <person name="Petersen F."/>
            <person name="Wong J."/>
        </authorList>
    </citation>
    <scope>NUCLEOTIDE SEQUENCE</scope>
    <source>
        <strain evidence="3">GSM-AAB239-AS_SAM_17_03QT</strain>
        <tissue evidence="3">Leaf</tissue>
    </source>
</reference>
<feature type="compositionally biased region" description="Basic residues" evidence="1">
    <location>
        <begin position="135"/>
        <end position="152"/>
    </location>
</feature>
<feature type="signal peptide" evidence="2">
    <location>
        <begin position="1"/>
        <end position="21"/>
    </location>
</feature>
<evidence type="ECO:0000313" key="3">
    <source>
        <dbReference type="EMBL" id="KAJ6801335.1"/>
    </source>
</evidence>
<sequence>MSFLRFLTQVTSSALSMIAAAQRYGPDDPSLWSPPQTERDGYWPPHADSDPRPPIPLRPQTRRHRLQAPRRVRPRHRPGSGRRRPGLRPVPLRDPHQVRDVRGERQGGVREDERGIRRGRGGEDGRHRQPERPDARRHHVQHRDRRGLRRRVHGEGPDLPEHGRARVPPGSRVPLRRRPVVPALGGVPGAPGHPVRPVAPPAVRQLHHLRHGGLHIRQLGGRLQGLPHPGPAAAGVAGEGGERRGDGPWPDRPGAGDWFCVRGVHGGRERRVHGDL</sequence>
<keyword evidence="2" id="KW-0732">Signal</keyword>
<reference evidence="3" key="1">
    <citation type="journal article" date="2023" name="GigaByte">
        <title>Genome assembly of the bearded iris, Iris pallida Lam.</title>
        <authorList>
            <person name="Bruccoleri R.E."/>
            <person name="Oakeley E.J."/>
            <person name="Faust A.M.E."/>
            <person name="Altorfer M."/>
            <person name="Dessus-Babus S."/>
            <person name="Burckhardt D."/>
            <person name="Oertli M."/>
            <person name="Naumann U."/>
            <person name="Petersen F."/>
            <person name="Wong J."/>
        </authorList>
    </citation>
    <scope>NUCLEOTIDE SEQUENCE</scope>
    <source>
        <strain evidence="3">GSM-AAB239-AS_SAM_17_03QT</strain>
    </source>
</reference>
<protein>
    <submittedName>
        <fullName evidence="3">Pectinesterase/pectinesterase inhibitor 51</fullName>
    </submittedName>
</protein>
<evidence type="ECO:0000313" key="4">
    <source>
        <dbReference type="Proteomes" id="UP001140949"/>
    </source>
</evidence>
<dbReference type="Proteomes" id="UP001140949">
    <property type="component" value="Unassembled WGS sequence"/>
</dbReference>
<proteinExistence type="predicted"/>
<accession>A0AAX6EBF9</accession>
<comment type="caution">
    <text evidence="3">The sequence shown here is derived from an EMBL/GenBank/DDBJ whole genome shotgun (WGS) entry which is preliminary data.</text>
</comment>
<feature type="region of interest" description="Disordered" evidence="1">
    <location>
        <begin position="230"/>
        <end position="254"/>
    </location>
</feature>
<feature type="compositionally biased region" description="Basic and acidic residues" evidence="1">
    <location>
        <begin position="153"/>
        <end position="164"/>
    </location>
</feature>
<name>A0AAX6EBF9_IRIPA</name>
<keyword evidence="4" id="KW-1185">Reference proteome</keyword>
<feature type="chain" id="PRO_5043847826" evidence="2">
    <location>
        <begin position="22"/>
        <end position="276"/>
    </location>
</feature>
<evidence type="ECO:0000256" key="1">
    <source>
        <dbReference type="SAM" id="MobiDB-lite"/>
    </source>
</evidence>
<evidence type="ECO:0000256" key="2">
    <source>
        <dbReference type="SAM" id="SignalP"/>
    </source>
</evidence>
<organism evidence="3 4">
    <name type="scientific">Iris pallida</name>
    <name type="common">Sweet iris</name>
    <dbReference type="NCBI Taxonomy" id="29817"/>
    <lineage>
        <taxon>Eukaryota</taxon>
        <taxon>Viridiplantae</taxon>
        <taxon>Streptophyta</taxon>
        <taxon>Embryophyta</taxon>
        <taxon>Tracheophyta</taxon>
        <taxon>Spermatophyta</taxon>
        <taxon>Magnoliopsida</taxon>
        <taxon>Liliopsida</taxon>
        <taxon>Asparagales</taxon>
        <taxon>Iridaceae</taxon>
        <taxon>Iridoideae</taxon>
        <taxon>Irideae</taxon>
        <taxon>Iris</taxon>
    </lineage>
</organism>